<reference evidence="2" key="1">
    <citation type="submission" date="2018-06" db="EMBL/GenBank/DDBJ databases">
        <authorList>
            <person name="Zhirakovskaya E."/>
        </authorList>
    </citation>
    <scope>NUCLEOTIDE SEQUENCE</scope>
</reference>
<dbReference type="AlphaFoldDB" id="A0A3B0SFB4"/>
<name>A0A3B0SFB4_9ZZZZ</name>
<dbReference type="InterPro" id="IPR041698">
    <property type="entry name" value="Methyltransf_25"/>
</dbReference>
<dbReference type="Gene3D" id="3.40.50.150">
    <property type="entry name" value="Vaccinia Virus protein VP39"/>
    <property type="match status" value="1"/>
</dbReference>
<organism evidence="2">
    <name type="scientific">hydrothermal vent metagenome</name>
    <dbReference type="NCBI Taxonomy" id="652676"/>
    <lineage>
        <taxon>unclassified sequences</taxon>
        <taxon>metagenomes</taxon>
        <taxon>ecological metagenomes</taxon>
    </lineage>
</organism>
<evidence type="ECO:0000313" key="2">
    <source>
        <dbReference type="EMBL" id="VAV93665.1"/>
    </source>
</evidence>
<dbReference type="InterPro" id="IPR029063">
    <property type="entry name" value="SAM-dependent_MTases_sf"/>
</dbReference>
<dbReference type="Pfam" id="PF13649">
    <property type="entry name" value="Methyltransf_25"/>
    <property type="match status" value="1"/>
</dbReference>
<sequence>MQISTDNEQITCTEADIYNSILNLDNSDILDLGCGAGHYMLDIATTGSARTVHGLEVDEVQHRKNLDGSWPDNISFGLGGAQNIPADDETYDIVMMFKSLHHVPLGLMGVALGEIHRVLKPGGFAYISEPVFAGDFNEVLKLFHNEERVRAAAFEAVKGAVEAGDFTSLNQVFFNTYGHYANFQEFENAVINASFLNIKMDDDLYAKVREKFASFMVEDGAHFLSPNRVDVLQKNEL</sequence>
<feature type="domain" description="Methyltransferase" evidence="1">
    <location>
        <begin position="29"/>
        <end position="123"/>
    </location>
</feature>
<evidence type="ECO:0000259" key="1">
    <source>
        <dbReference type="Pfam" id="PF13649"/>
    </source>
</evidence>
<proteinExistence type="predicted"/>
<dbReference type="CDD" id="cd02440">
    <property type="entry name" value="AdoMet_MTases"/>
    <property type="match status" value="1"/>
</dbReference>
<dbReference type="SUPFAM" id="SSF53335">
    <property type="entry name" value="S-adenosyl-L-methionine-dependent methyltransferases"/>
    <property type="match status" value="1"/>
</dbReference>
<gene>
    <name evidence="2" type="ORF">MNBD_ALPHA08-1814</name>
</gene>
<dbReference type="EMBL" id="UOEC01000111">
    <property type="protein sequence ID" value="VAV93665.1"/>
    <property type="molecule type" value="Genomic_DNA"/>
</dbReference>
<protein>
    <recommendedName>
        <fullName evidence="1">Methyltransferase domain-containing protein</fullName>
    </recommendedName>
</protein>
<accession>A0A3B0SFB4</accession>
<dbReference type="PANTHER" id="PTHR43591">
    <property type="entry name" value="METHYLTRANSFERASE"/>
    <property type="match status" value="1"/>
</dbReference>